<dbReference type="Pfam" id="PF00072">
    <property type="entry name" value="Response_reg"/>
    <property type="match status" value="1"/>
</dbReference>
<dbReference type="SMART" id="SM00448">
    <property type="entry name" value="REC"/>
    <property type="match status" value="1"/>
</dbReference>
<evidence type="ECO:0000313" key="3">
    <source>
        <dbReference type="EMBL" id="MBM6500482.1"/>
    </source>
</evidence>
<proteinExistence type="predicted"/>
<feature type="domain" description="Response regulatory" evidence="2">
    <location>
        <begin position="4"/>
        <end position="131"/>
    </location>
</feature>
<gene>
    <name evidence="3" type="ORF">H9X54_014410</name>
</gene>
<reference evidence="3 4" key="1">
    <citation type="submission" date="2021-02" db="EMBL/GenBank/DDBJ databases">
        <authorList>
            <person name="Jung H.S."/>
            <person name="Chun B.H."/>
            <person name="Jeon C.O."/>
        </authorList>
    </citation>
    <scope>NUCLEOTIDE SEQUENCE [LARGE SCALE GENOMIC DNA]</scope>
    <source>
        <strain evidence="3 4">LMG 25203</strain>
    </source>
</reference>
<keyword evidence="4" id="KW-1185">Reference proteome</keyword>
<evidence type="ECO:0000259" key="2">
    <source>
        <dbReference type="PROSITE" id="PS50110"/>
    </source>
</evidence>
<organism evidence="3 4">
    <name type="scientific">Flavobacterium macrobrachii</name>
    <dbReference type="NCBI Taxonomy" id="591204"/>
    <lineage>
        <taxon>Bacteria</taxon>
        <taxon>Pseudomonadati</taxon>
        <taxon>Bacteroidota</taxon>
        <taxon>Flavobacteriia</taxon>
        <taxon>Flavobacteriales</taxon>
        <taxon>Flavobacteriaceae</taxon>
        <taxon>Flavobacterium</taxon>
    </lineage>
</organism>
<dbReference type="PANTHER" id="PTHR43228">
    <property type="entry name" value="TWO-COMPONENT RESPONSE REGULATOR"/>
    <property type="match status" value="1"/>
</dbReference>
<dbReference type="Proteomes" id="UP000759529">
    <property type="component" value="Unassembled WGS sequence"/>
</dbReference>
<sequence length="131" mass="15542">MLRKVICIDDDPITLKLCKKVMERVEFASEINTLQNGEEAIKQFEDYEKIDTKNAPDMVFIDLNMPVMNGWEFLDEYFKREYHKKFKTHFIVLSSTIDPKDVEKSKLYSMVVDFLSKPITKTMLEELKSKY</sequence>
<evidence type="ECO:0000256" key="1">
    <source>
        <dbReference type="PROSITE-ProRule" id="PRU00169"/>
    </source>
</evidence>
<dbReference type="InterPro" id="IPR052048">
    <property type="entry name" value="ST_Response_Regulator"/>
</dbReference>
<evidence type="ECO:0000313" key="4">
    <source>
        <dbReference type="Proteomes" id="UP000759529"/>
    </source>
</evidence>
<comment type="caution">
    <text evidence="3">The sequence shown here is derived from an EMBL/GenBank/DDBJ whole genome shotgun (WGS) entry which is preliminary data.</text>
</comment>
<accession>A0ABS2CZT6</accession>
<protein>
    <submittedName>
        <fullName evidence="3">Response regulator</fullName>
    </submittedName>
</protein>
<dbReference type="EMBL" id="JACSOD020000504">
    <property type="protein sequence ID" value="MBM6500482.1"/>
    <property type="molecule type" value="Genomic_DNA"/>
</dbReference>
<dbReference type="PROSITE" id="PS50110">
    <property type="entry name" value="RESPONSE_REGULATORY"/>
    <property type="match status" value="1"/>
</dbReference>
<name>A0ABS2CZT6_9FLAO</name>
<dbReference type="PANTHER" id="PTHR43228:SF1">
    <property type="entry name" value="TWO-COMPONENT RESPONSE REGULATOR ARR22"/>
    <property type="match status" value="1"/>
</dbReference>
<dbReference type="Gene3D" id="3.40.50.2300">
    <property type="match status" value="1"/>
</dbReference>
<dbReference type="SUPFAM" id="SSF52172">
    <property type="entry name" value="CheY-like"/>
    <property type="match status" value="1"/>
</dbReference>
<dbReference type="RefSeq" id="WP_187656548.1">
    <property type="nucleotide sequence ID" value="NZ_JACSOD020000504.1"/>
</dbReference>
<feature type="modified residue" description="4-aspartylphosphate" evidence="1">
    <location>
        <position position="62"/>
    </location>
</feature>
<keyword evidence="1" id="KW-0597">Phosphoprotein</keyword>
<dbReference type="InterPro" id="IPR011006">
    <property type="entry name" value="CheY-like_superfamily"/>
</dbReference>
<dbReference type="InterPro" id="IPR001789">
    <property type="entry name" value="Sig_transdc_resp-reg_receiver"/>
</dbReference>